<sequence length="207" mass="24695">MDMDLQQETSQVQVVSKQVVILSTTNDWKPWYQLKKDQAKRLKIWEFVDPEGTKKFEEEVVEPTEPQLIDYVKERPLQEGEVPQRSHLTEKERQLWREDRAGWKDDYARWATRQKHYEGFAYGILTTIGRTHLHLLSTEEDPRRRLQILQARFSLGTWANQEAMRQRYKSLHERPKAANLDSWFDDWIQIAVLGEEADLPEFKDLTP</sequence>
<dbReference type="AlphaFoldDB" id="A0A9P4V0S6"/>
<evidence type="ECO:0000313" key="1">
    <source>
        <dbReference type="EMBL" id="KAF2732481.1"/>
    </source>
</evidence>
<evidence type="ECO:0000313" key="2">
    <source>
        <dbReference type="Proteomes" id="UP000799444"/>
    </source>
</evidence>
<protein>
    <submittedName>
        <fullName evidence="1">Uncharacterized protein</fullName>
    </submittedName>
</protein>
<comment type="caution">
    <text evidence="1">The sequence shown here is derived from an EMBL/GenBank/DDBJ whole genome shotgun (WGS) entry which is preliminary data.</text>
</comment>
<keyword evidence="2" id="KW-1185">Reference proteome</keyword>
<reference evidence="1" key="1">
    <citation type="journal article" date="2020" name="Stud. Mycol.">
        <title>101 Dothideomycetes genomes: a test case for predicting lifestyles and emergence of pathogens.</title>
        <authorList>
            <person name="Haridas S."/>
            <person name="Albert R."/>
            <person name="Binder M."/>
            <person name="Bloem J."/>
            <person name="Labutti K."/>
            <person name="Salamov A."/>
            <person name="Andreopoulos B."/>
            <person name="Baker S."/>
            <person name="Barry K."/>
            <person name="Bills G."/>
            <person name="Bluhm B."/>
            <person name="Cannon C."/>
            <person name="Castanera R."/>
            <person name="Culley D."/>
            <person name="Daum C."/>
            <person name="Ezra D."/>
            <person name="Gonzalez J."/>
            <person name="Henrissat B."/>
            <person name="Kuo A."/>
            <person name="Liang C."/>
            <person name="Lipzen A."/>
            <person name="Lutzoni F."/>
            <person name="Magnuson J."/>
            <person name="Mondo S."/>
            <person name="Nolan M."/>
            <person name="Ohm R."/>
            <person name="Pangilinan J."/>
            <person name="Park H.-J."/>
            <person name="Ramirez L."/>
            <person name="Alfaro M."/>
            <person name="Sun H."/>
            <person name="Tritt A."/>
            <person name="Yoshinaga Y."/>
            <person name="Zwiers L.-H."/>
            <person name="Turgeon B."/>
            <person name="Goodwin S."/>
            <person name="Spatafora J."/>
            <person name="Crous P."/>
            <person name="Grigoriev I."/>
        </authorList>
    </citation>
    <scope>NUCLEOTIDE SEQUENCE</scope>
    <source>
        <strain evidence="1">CBS 125425</strain>
    </source>
</reference>
<dbReference type="OrthoDB" id="3713149at2759"/>
<name>A0A9P4V0S6_9PLEO</name>
<accession>A0A9P4V0S6</accession>
<proteinExistence type="predicted"/>
<dbReference type="EMBL" id="ML996176">
    <property type="protein sequence ID" value="KAF2732481.1"/>
    <property type="molecule type" value="Genomic_DNA"/>
</dbReference>
<gene>
    <name evidence="1" type="ORF">EJ04DRAFT_554015</name>
</gene>
<organism evidence="1 2">
    <name type="scientific">Polyplosphaeria fusca</name>
    <dbReference type="NCBI Taxonomy" id="682080"/>
    <lineage>
        <taxon>Eukaryota</taxon>
        <taxon>Fungi</taxon>
        <taxon>Dikarya</taxon>
        <taxon>Ascomycota</taxon>
        <taxon>Pezizomycotina</taxon>
        <taxon>Dothideomycetes</taxon>
        <taxon>Pleosporomycetidae</taxon>
        <taxon>Pleosporales</taxon>
        <taxon>Tetraplosphaeriaceae</taxon>
        <taxon>Polyplosphaeria</taxon>
    </lineage>
</organism>
<dbReference type="Proteomes" id="UP000799444">
    <property type="component" value="Unassembled WGS sequence"/>
</dbReference>